<dbReference type="Pfam" id="PF00196">
    <property type="entry name" value="GerE"/>
    <property type="match status" value="1"/>
</dbReference>
<keyword evidence="2" id="KW-0238">DNA-binding</keyword>
<gene>
    <name evidence="5" type="ORF">SAMN05421790_11522</name>
</gene>
<evidence type="ECO:0000259" key="4">
    <source>
        <dbReference type="PROSITE" id="PS50043"/>
    </source>
</evidence>
<dbReference type="RefSeq" id="WP_052528843.1">
    <property type="nucleotide sequence ID" value="NZ_CP048103.1"/>
</dbReference>
<dbReference type="InterPro" id="IPR016032">
    <property type="entry name" value="Sig_transdc_resp-reg_C-effctor"/>
</dbReference>
<sequence>MSQDIRVLSVGNFAYSKSLEHILKFDSHIEYDVCRTKELTSKGKNADVIVAFSASLKAADKIIRVFNSNFVGLQTRVIFVVNHFVEGYLQFLERGAGGIVLQKNTTELVRAVQVVRNGGWYFSSDLIERIHHLIHGNLHPHKLPLTAMEMKVVQELLKDKTNQQIAEALYVSRRTVEYHIASAIQKLGVNSRVGLAVKIMQCYRPFFHGTFEENVEKLAIT</sequence>
<dbReference type="OrthoDB" id="2567653at2"/>
<dbReference type="GO" id="GO:0003677">
    <property type="term" value="F:DNA binding"/>
    <property type="evidence" value="ECO:0007669"/>
    <property type="project" value="UniProtKB-KW"/>
</dbReference>
<dbReference type="InterPro" id="IPR039420">
    <property type="entry name" value="WalR-like"/>
</dbReference>
<keyword evidence="1" id="KW-0805">Transcription regulation</keyword>
<reference evidence="6" key="1">
    <citation type="submission" date="2017-01" db="EMBL/GenBank/DDBJ databases">
        <authorList>
            <person name="Varghese N."/>
            <person name="Submissions S."/>
        </authorList>
    </citation>
    <scope>NUCLEOTIDE SEQUENCE [LARGE SCALE GENOMIC DNA]</scope>
    <source>
        <strain evidence="6">DSM 45196</strain>
    </source>
</reference>
<evidence type="ECO:0000256" key="3">
    <source>
        <dbReference type="ARBA" id="ARBA00023163"/>
    </source>
</evidence>
<keyword evidence="3" id="KW-0804">Transcription</keyword>
<dbReference type="Gene3D" id="3.40.50.2300">
    <property type="match status" value="1"/>
</dbReference>
<dbReference type="GO" id="GO:0006355">
    <property type="term" value="P:regulation of DNA-templated transcription"/>
    <property type="evidence" value="ECO:0007669"/>
    <property type="project" value="InterPro"/>
</dbReference>
<name>A0A1N7PW98_9BACL</name>
<dbReference type="Proteomes" id="UP000186795">
    <property type="component" value="Unassembled WGS sequence"/>
</dbReference>
<dbReference type="CDD" id="cd06170">
    <property type="entry name" value="LuxR_C_like"/>
    <property type="match status" value="1"/>
</dbReference>
<protein>
    <submittedName>
        <fullName evidence="5">Regulatory protein, luxR family</fullName>
    </submittedName>
</protein>
<dbReference type="PRINTS" id="PR00038">
    <property type="entry name" value="HTHLUXR"/>
</dbReference>
<dbReference type="PANTHER" id="PTHR43214">
    <property type="entry name" value="TWO-COMPONENT RESPONSE REGULATOR"/>
    <property type="match status" value="1"/>
</dbReference>
<organism evidence="5 6">
    <name type="scientific">Kroppenstedtia eburnea</name>
    <dbReference type="NCBI Taxonomy" id="714067"/>
    <lineage>
        <taxon>Bacteria</taxon>
        <taxon>Bacillati</taxon>
        <taxon>Bacillota</taxon>
        <taxon>Bacilli</taxon>
        <taxon>Bacillales</taxon>
        <taxon>Thermoactinomycetaceae</taxon>
        <taxon>Kroppenstedtia</taxon>
    </lineage>
</organism>
<dbReference type="SUPFAM" id="SSF46894">
    <property type="entry name" value="C-terminal effector domain of the bipartite response regulators"/>
    <property type="match status" value="1"/>
</dbReference>
<dbReference type="PROSITE" id="PS00622">
    <property type="entry name" value="HTH_LUXR_1"/>
    <property type="match status" value="1"/>
</dbReference>
<keyword evidence="6" id="KW-1185">Reference proteome</keyword>
<accession>A0A1N7PW98</accession>
<evidence type="ECO:0000256" key="1">
    <source>
        <dbReference type="ARBA" id="ARBA00023015"/>
    </source>
</evidence>
<feature type="domain" description="HTH luxR-type" evidence="4">
    <location>
        <begin position="138"/>
        <end position="203"/>
    </location>
</feature>
<evidence type="ECO:0000313" key="6">
    <source>
        <dbReference type="Proteomes" id="UP000186795"/>
    </source>
</evidence>
<dbReference type="EMBL" id="FTOD01000015">
    <property type="protein sequence ID" value="SIT14868.1"/>
    <property type="molecule type" value="Genomic_DNA"/>
</dbReference>
<dbReference type="AlphaFoldDB" id="A0A1N7PW98"/>
<evidence type="ECO:0000256" key="2">
    <source>
        <dbReference type="ARBA" id="ARBA00023125"/>
    </source>
</evidence>
<proteinExistence type="predicted"/>
<dbReference type="PANTHER" id="PTHR43214:SF41">
    <property type="entry name" value="NITRATE_NITRITE RESPONSE REGULATOR PROTEIN NARP"/>
    <property type="match status" value="1"/>
</dbReference>
<dbReference type="InterPro" id="IPR000792">
    <property type="entry name" value="Tscrpt_reg_LuxR_C"/>
</dbReference>
<dbReference type="SMART" id="SM00421">
    <property type="entry name" value="HTH_LUXR"/>
    <property type="match status" value="1"/>
</dbReference>
<dbReference type="PROSITE" id="PS50043">
    <property type="entry name" value="HTH_LUXR_2"/>
    <property type="match status" value="1"/>
</dbReference>
<evidence type="ECO:0000313" key="5">
    <source>
        <dbReference type="EMBL" id="SIT14868.1"/>
    </source>
</evidence>